<dbReference type="PANTHER" id="PTHR11142:SF0">
    <property type="entry name" value="TRNA PSEUDOURIDINE SYNTHASE-LIKE 1"/>
    <property type="match status" value="1"/>
</dbReference>
<keyword evidence="10" id="KW-1185">Reference proteome</keyword>
<dbReference type="RefSeq" id="WP_068826698.1">
    <property type="nucleotide sequence ID" value="NZ_CP014224.1"/>
</dbReference>
<dbReference type="InterPro" id="IPR020103">
    <property type="entry name" value="PsdUridine_synth_cat_dom_sf"/>
</dbReference>
<evidence type="ECO:0000256" key="6">
    <source>
        <dbReference type="PIRSR" id="PIRSR001430-2"/>
    </source>
</evidence>
<dbReference type="InterPro" id="IPR020095">
    <property type="entry name" value="PsdUridine_synth_TruA_C"/>
</dbReference>
<comment type="similarity">
    <text evidence="1 4 7">Belongs to the tRNA pseudouridine synthase TruA family.</text>
</comment>
<dbReference type="AlphaFoldDB" id="A0A1B1Y6W2"/>
<dbReference type="Proteomes" id="UP000092967">
    <property type="component" value="Chromosome"/>
</dbReference>
<feature type="domain" description="Pseudouridine synthase I TruA alpha/beta" evidence="8">
    <location>
        <begin position="140"/>
        <end position="242"/>
    </location>
</feature>
<dbReference type="EC" id="5.4.99.12" evidence="4"/>
<dbReference type="FunFam" id="3.30.70.580:FF:000001">
    <property type="entry name" value="tRNA pseudouridine synthase A"/>
    <property type="match status" value="1"/>
</dbReference>
<comment type="function">
    <text evidence="4">Formation of pseudouridine at positions 38, 39 and 40 in the anticodon stem and loop of transfer RNAs.</text>
</comment>
<comment type="catalytic activity">
    <reaction evidence="4 7">
        <text>uridine(38/39/40) in tRNA = pseudouridine(38/39/40) in tRNA</text>
        <dbReference type="Rhea" id="RHEA:22376"/>
        <dbReference type="Rhea" id="RHEA-COMP:10085"/>
        <dbReference type="Rhea" id="RHEA-COMP:10087"/>
        <dbReference type="ChEBI" id="CHEBI:65314"/>
        <dbReference type="ChEBI" id="CHEBI:65315"/>
        <dbReference type="EC" id="5.4.99.12"/>
    </reaction>
</comment>
<accession>A0A1B1Y6W2</accession>
<proteinExistence type="inferred from homology"/>
<dbReference type="HAMAP" id="MF_00171">
    <property type="entry name" value="TruA"/>
    <property type="match status" value="1"/>
</dbReference>
<dbReference type="InterPro" id="IPR001406">
    <property type="entry name" value="PsdUridine_synth_TruA"/>
</dbReference>
<dbReference type="SUPFAM" id="SSF55120">
    <property type="entry name" value="Pseudouridine synthase"/>
    <property type="match status" value="1"/>
</dbReference>
<dbReference type="PANTHER" id="PTHR11142">
    <property type="entry name" value="PSEUDOURIDYLATE SYNTHASE"/>
    <property type="match status" value="1"/>
</dbReference>
<dbReference type="Gene3D" id="3.30.70.580">
    <property type="entry name" value="Pseudouridine synthase I, catalytic domain, N-terminal subdomain"/>
    <property type="match status" value="1"/>
</dbReference>
<evidence type="ECO:0000256" key="3">
    <source>
        <dbReference type="ARBA" id="ARBA00023235"/>
    </source>
</evidence>
<feature type="domain" description="Pseudouridine synthase I TruA alpha/beta" evidence="8">
    <location>
        <begin position="8"/>
        <end position="103"/>
    </location>
</feature>
<name>A0A1B1Y6W2_9FLAO</name>
<keyword evidence="3 4" id="KW-0413">Isomerase</keyword>
<dbReference type="Pfam" id="PF01416">
    <property type="entry name" value="PseudoU_synth_1"/>
    <property type="match status" value="2"/>
</dbReference>
<comment type="subunit">
    <text evidence="4">Homodimer.</text>
</comment>
<protein>
    <recommendedName>
        <fullName evidence="4">tRNA pseudouridine synthase A</fullName>
        <ecNumber evidence="4">5.4.99.12</ecNumber>
    </recommendedName>
    <alternativeName>
        <fullName evidence="4">tRNA pseudouridine(38-40) synthase</fullName>
    </alternativeName>
    <alternativeName>
        <fullName evidence="4">tRNA pseudouridylate synthase I</fullName>
    </alternativeName>
    <alternativeName>
        <fullName evidence="4">tRNA-uridine isomerase I</fullName>
    </alternativeName>
</protein>
<dbReference type="InterPro" id="IPR020097">
    <property type="entry name" value="PsdUridine_synth_TruA_a/b_dom"/>
</dbReference>
<evidence type="ECO:0000256" key="7">
    <source>
        <dbReference type="RuleBase" id="RU003792"/>
    </source>
</evidence>
<dbReference type="EMBL" id="CP014224">
    <property type="protein sequence ID" value="ANW96503.1"/>
    <property type="molecule type" value="Genomic_DNA"/>
</dbReference>
<dbReference type="KEGG" id="wfu:AXE80_09515"/>
<dbReference type="PIRSF" id="PIRSF001430">
    <property type="entry name" value="tRNA_psdUrid_synth"/>
    <property type="match status" value="1"/>
</dbReference>
<evidence type="ECO:0000259" key="8">
    <source>
        <dbReference type="Pfam" id="PF01416"/>
    </source>
</evidence>
<dbReference type="GO" id="GO:0003723">
    <property type="term" value="F:RNA binding"/>
    <property type="evidence" value="ECO:0007669"/>
    <property type="project" value="InterPro"/>
</dbReference>
<dbReference type="GO" id="GO:0160147">
    <property type="term" value="F:tRNA pseudouridine(38-40) synthase activity"/>
    <property type="evidence" value="ECO:0007669"/>
    <property type="project" value="UniProtKB-EC"/>
</dbReference>
<evidence type="ECO:0000313" key="10">
    <source>
        <dbReference type="Proteomes" id="UP000092967"/>
    </source>
</evidence>
<dbReference type="CDD" id="cd02570">
    <property type="entry name" value="PseudoU_synth_EcTruA"/>
    <property type="match status" value="1"/>
</dbReference>
<keyword evidence="2 4" id="KW-0819">tRNA processing</keyword>
<reference evidence="9 10" key="1">
    <citation type="submission" date="2016-02" db="EMBL/GenBank/DDBJ databases">
        <authorList>
            <person name="Wen L."/>
            <person name="He K."/>
            <person name="Yang H."/>
        </authorList>
    </citation>
    <scope>NUCLEOTIDE SEQUENCE [LARGE SCALE GENOMIC DNA]</scope>
    <source>
        <strain evidence="9 10">CZ1127</strain>
    </source>
</reference>
<evidence type="ECO:0000313" key="9">
    <source>
        <dbReference type="EMBL" id="ANW96503.1"/>
    </source>
</evidence>
<dbReference type="GO" id="GO:0031119">
    <property type="term" value="P:tRNA pseudouridine synthesis"/>
    <property type="evidence" value="ECO:0007669"/>
    <property type="project" value="UniProtKB-UniRule"/>
</dbReference>
<evidence type="ECO:0000256" key="4">
    <source>
        <dbReference type="HAMAP-Rule" id="MF_00171"/>
    </source>
</evidence>
<evidence type="ECO:0000256" key="1">
    <source>
        <dbReference type="ARBA" id="ARBA00009375"/>
    </source>
</evidence>
<sequence length="250" mass="28539">MRYFAELSYLGKNYHGWQIQPNAISVQEVVQKSLSTILRNPIEVVAAGRTDAGVHASQMFIHFDTELDLDSDVYCYKMNALLPDDIVFHRIFKVNKDAHTRFDAIKRSYEYKILLGKSPFTTDTEWQINHQLNIDAMNQAAKHLLDFTDFKCFSRSKTDVRTYNCDISRAEFILNGNQLVFHISADRFLRNMVRAIVGTLYAVGLGKMSPENIKNIINSKERSNAGASAPAHGLFLTEILYPENIKNVIK</sequence>
<organism evidence="9 10">
    <name type="scientific">Wenyingzhuangia fucanilytica</name>
    <dbReference type="NCBI Taxonomy" id="1790137"/>
    <lineage>
        <taxon>Bacteria</taxon>
        <taxon>Pseudomonadati</taxon>
        <taxon>Bacteroidota</taxon>
        <taxon>Flavobacteriia</taxon>
        <taxon>Flavobacteriales</taxon>
        <taxon>Flavobacteriaceae</taxon>
        <taxon>Wenyingzhuangia</taxon>
    </lineage>
</organism>
<dbReference type="STRING" id="1790137.AXE80_09515"/>
<gene>
    <name evidence="4" type="primary">truA</name>
    <name evidence="9" type="ORF">AXE80_09515</name>
</gene>
<feature type="active site" description="Nucleophile" evidence="4 5">
    <location>
        <position position="51"/>
    </location>
</feature>
<evidence type="ECO:0000256" key="5">
    <source>
        <dbReference type="PIRSR" id="PIRSR001430-1"/>
    </source>
</evidence>
<comment type="caution">
    <text evidence="4">Lacks conserved residue(s) required for the propagation of feature annotation.</text>
</comment>
<evidence type="ECO:0000256" key="2">
    <source>
        <dbReference type="ARBA" id="ARBA00022694"/>
    </source>
</evidence>
<dbReference type="OrthoDB" id="9811823at2"/>
<feature type="binding site" evidence="4 6">
    <location>
        <position position="109"/>
    </location>
    <ligand>
        <name>substrate</name>
    </ligand>
</feature>
<dbReference type="Gene3D" id="3.30.70.660">
    <property type="entry name" value="Pseudouridine synthase I, catalytic domain, C-terminal subdomain"/>
    <property type="match status" value="1"/>
</dbReference>
<dbReference type="NCBIfam" id="TIGR00071">
    <property type="entry name" value="hisT_truA"/>
    <property type="match status" value="1"/>
</dbReference>
<dbReference type="InterPro" id="IPR020094">
    <property type="entry name" value="TruA/RsuA/RluB/E/F_N"/>
</dbReference>